<keyword evidence="2" id="KW-1185">Reference proteome</keyword>
<sequence>MSSLRILSRALRAESNAVAAVSRRCSVRVAVPAIRAFSQARVQHADSGKKLQEVLKSELKISKAIPNDLESTYQEFLDQSGFQVVASEGNSNVELVKTLDNGEIVRVFFDIDEVTDSPMPQLPEGEEFGETFEEEADALDSMLCNVKVVIEKSENNTGLLFNLYLQNTESSFMIDFVLPKNNIKEFLASKVAQEGEFADKFQYQGPRFSDLDESVQTEFEGYLSTKGLNEDLADFIVAFSENKEENEYRGWLSNLVKFFN</sequence>
<dbReference type="AlphaFoldDB" id="A0A1E4SJP8"/>
<dbReference type="EMBL" id="KV453911">
    <property type="protein sequence ID" value="ODV79731.1"/>
    <property type="molecule type" value="Genomic_DNA"/>
</dbReference>
<proteinExistence type="predicted"/>
<dbReference type="OrthoDB" id="278212at2759"/>
<dbReference type="InterPro" id="IPR003428">
    <property type="entry name" value="MAM33"/>
</dbReference>
<dbReference type="GO" id="GO:0005759">
    <property type="term" value="C:mitochondrial matrix"/>
    <property type="evidence" value="ECO:0007669"/>
    <property type="project" value="EnsemblFungi"/>
</dbReference>
<name>A0A1E4SJP8_9ASCO</name>
<dbReference type="Pfam" id="PF02330">
    <property type="entry name" value="MAM33"/>
    <property type="match status" value="1"/>
</dbReference>
<accession>A0A1E4SJP8</accession>
<organism evidence="1 2">
    <name type="scientific">Suhomyces tanzawaensis NRRL Y-17324</name>
    <dbReference type="NCBI Taxonomy" id="984487"/>
    <lineage>
        <taxon>Eukaryota</taxon>
        <taxon>Fungi</taxon>
        <taxon>Dikarya</taxon>
        <taxon>Ascomycota</taxon>
        <taxon>Saccharomycotina</taxon>
        <taxon>Pichiomycetes</taxon>
        <taxon>Debaryomycetaceae</taxon>
        <taxon>Suhomyces</taxon>
    </lineage>
</organism>
<protein>
    <submittedName>
        <fullName evidence="1">Mitochondrial glyco protein</fullName>
    </submittedName>
</protein>
<dbReference type="GeneID" id="30981615"/>
<dbReference type="Proteomes" id="UP000094285">
    <property type="component" value="Unassembled WGS sequence"/>
</dbReference>
<dbReference type="GO" id="GO:1902775">
    <property type="term" value="P:mitochondrial large ribosomal subunit assembly"/>
    <property type="evidence" value="ECO:0007669"/>
    <property type="project" value="EnsemblFungi"/>
</dbReference>
<dbReference type="GO" id="GO:0042256">
    <property type="term" value="P:cytosolic ribosome assembly"/>
    <property type="evidence" value="ECO:0007669"/>
    <property type="project" value="TreeGrafter"/>
</dbReference>
<dbReference type="GO" id="GO:0009060">
    <property type="term" value="P:aerobic respiration"/>
    <property type="evidence" value="ECO:0007669"/>
    <property type="project" value="EnsemblFungi"/>
</dbReference>
<dbReference type="SUPFAM" id="SSF54529">
    <property type="entry name" value="Mitochondrial glycoprotein MAM33-like"/>
    <property type="match status" value="1"/>
</dbReference>
<dbReference type="PANTHER" id="PTHR10826">
    <property type="entry name" value="COMPLEMENT COMPONENT 1"/>
    <property type="match status" value="1"/>
</dbReference>
<dbReference type="Gene3D" id="3.10.280.10">
    <property type="entry name" value="Mitochondrial glycoprotein"/>
    <property type="match status" value="1"/>
</dbReference>
<reference evidence="2" key="1">
    <citation type="submission" date="2016-05" db="EMBL/GenBank/DDBJ databases">
        <title>Comparative genomics of biotechnologically important yeasts.</title>
        <authorList>
            <consortium name="DOE Joint Genome Institute"/>
            <person name="Riley R."/>
            <person name="Haridas S."/>
            <person name="Wolfe K.H."/>
            <person name="Lopes M.R."/>
            <person name="Hittinger C.T."/>
            <person name="Goker M."/>
            <person name="Salamov A."/>
            <person name="Wisecaver J."/>
            <person name="Long T.M."/>
            <person name="Aerts A.L."/>
            <person name="Barry K."/>
            <person name="Choi C."/>
            <person name="Clum A."/>
            <person name="Coughlan A.Y."/>
            <person name="Deshpande S."/>
            <person name="Douglass A.P."/>
            <person name="Hanson S.J."/>
            <person name="Klenk H.-P."/>
            <person name="Labutti K."/>
            <person name="Lapidus A."/>
            <person name="Lindquist E."/>
            <person name="Lipzen A."/>
            <person name="Meier-Kolthoff J.P."/>
            <person name="Ohm R.A."/>
            <person name="Otillar R.P."/>
            <person name="Pangilinan J."/>
            <person name="Peng Y."/>
            <person name="Rokas A."/>
            <person name="Rosa C.A."/>
            <person name="Scheuner C."/>
            <person name="Sibirny A.A."/>
            <person name="Slot J.C."/>
            <person name="Stielow J.B."/>
            <person name="Sun H."/>
            <person name="Kurtzman C.P."/>
            <person name="Blackwell M."/>
            <person name="Grigoriev I.V."/>
            <person name="Jeffries T.W."/>
        </authorList>
    </citation>
    <scope>NUCLEOTIDE SEQUENCE [LARGE SCALE GENOMIC DNA]</scope>
    <source>
        <strain evidence="2">NRRL Y-17324</strain>
    </source>
</reference>
<dbReference type="STRING" id="984487.A0A1E4SJP8"/>
<evidence type="ECO:0000313" key="2">
    <source>
        <dbReference type="Proteomes" id="UP000094285"/>
    </source>
</evidence>
<dbReference type="InterPro" id="IPR036561">
    <property type="entry name" value="MAM33_sf"/>
</dbReference>
<dbReference type="PANTHER" id="PTHR10826:SF1">
    <property type="entry name" value="COMPLEMENT COMPONENT 1 Q SUBCOMPONENT-BINDING PROTEIN, MITOCHONDRIAL"/>
    <property type="match status" value="1"/>
</dbReference>
<evidence type="ECO:0000313" key="1">
    <source>
        <dbReference type="EMBL" id="ODV79731.1"/>
    </source>
</evidence>
<dbReference type="RefSeq" id="XP_020064853.1">
    <property type="nucleotide sequence ID" value="XM_020207478.1"/>
</dbReference>
<gene>
    <name evidence="1" type="ORF">CANTADRAFT_25613</name>
</gene>
<dbReference type="GO" id="GO:0097177">
    <property type="term" value="F:mitochondrial ribosome binding"/>
    <property type="evidence" value="ECO:0007669"/>
    <property type="project" value="EnsemblFungi"/>
</dbReference>